<organism evidence="5 6">
    <name type="scientific">Adiantum capillus-veneris</name>
    <name type="common">Maidenhair fern</name>
    <dbReference type="NCBI Taxonomy" id="13818"/>
    <lineage>
        <taxon>Eukaryota</taxon>
        <taxon>Viridiplantae</taxon>
        <taxon>Streptophyta</taxon>
        <taxon>Embryophyta</taxon>
        <taxon>Tracheophyta</taxon>
        <taxon>Polypodiopsida</taxon>
        <taxon>Polypodiidae</taxon>
        <taxon>Polypodiales</taxon>
        <taxon>Pteridineae</taxon>
        <taxon>Pteridaceae</taxon>
        <taxon>Vittarioideae</taxon>
        <taxon>Adiantum</taxon>
    </lineage>
</organism>
<evidence type="ECO:0000256" key="2">
    <source>
        <dbReference type="ARBA" id="ARBA00022801"/>
    </source>
</evidence>
<evidence type="ECO:0000256" key="1">
    <source>
        <dbReference type="ARBA" id="ARBA00010768"/>
    </source>
</evidence>
<proteinExistence type="inferred from homology"/>
<dbReference type="InterPro" id="IPR000300">
    <property type="entry name" value="IPPc"/>
</dbReference>
<dbReference type="AlphaFoldDB" id="A0A9D4ULT2"/>
<feature type="compositionally biased region" description="Basic and acidic residues" evidence="3">
    <location>
        <begin position="15"/>
        <end position="24"/>
    </location>
</feature>
<dbReference type="SUPFAM" id="SSF56219">
    <property type="entry name" value="DNase I-like"/>
    <property type="match status" value="1"/>
</dbReference>
<dbReference type="SMART" id="SM00128">
    <property type="entry name" value="IPPc"/>
    <property type="match status" value="1"/>
</dbReference>
<keyword evidence="6" id="KW-1185">Reference proteome</keyword>
<comment type="caution">
    <text evidence="5">The sequence shown here is derived from an EMBL/GenBank/DDBJ whole genome shotgun (WGS) entry which is preliminary data.</text>
</comment>
<feature type="compositionally biased region" description="Polar residues" evidence="3">
    <location>
        <begin position="25"/>
        <end position="34"/>
    </location>
</feature>
<dbReference type="Proteomes" id="UP000886520">
    <property type="component" value="Chromosome 14"/>
</dbReference>
<evidence type="ECO:0000313" key="5">
    <source>
        <dbReference type="EMBL" id="KAI5069959.1"/>
    </source>
</evidence>
<sequence length="542" mass="61533">MRASKSCRPWWGLRSRGDKAHSVRESNSSTSLHQMSPWGVTRRWPQSLKSVTNYRHGYKEADATNGSDGTKMEDSKGSAVALNTQQLRLFVGTWNVGGRAPTVETRESVQEWLLHPSAPSSCDIYVLGFQEIVPLNATNILKGNKEDGSNGGILTCDVWEALISETLNKSTLQTHQSTDACYNCEQTIPTSKHMHTRSTLPTKQTQSSHVRDDNSLDTSFRDDARGYALTPSVRVLSYCDKLNLRLQDDEDIQNVPTYMRIVRKQMVGLFITIWARCNLWQHIKNVQVSSVGCGIMNRLGNKGSVSVSLSVHETTLCFICGHLRSGQRADDAIRRNLDVENILHRTRFLCSEKLSLDSSFRLPSSIIAHDRIILLGDLNYRLNIASIELRALLLEQDWKTLFEKDELKDAKGAGGVLEGWREGSICFAPTYKYMIDSDTYWLAKEKEGSNRRAPAWCDRILWHGKGLKQLSYTRCESKHSDHRPVRSTFMVEVEVLEKASSVDAVHDVEHQRFAPFLQEVKELFCTKNIHMKELNSYHVRKD</sequence>
<dbReference type="OrthoDB" id="62798at2759"/>
<dbReference type="GO" id="GO:0034485">
    <property type="term" value="F:phosphatidylinositol-3,4,5-trisphosphate 5-phosphatase activity"/>
    <property type="evidence" value="ECO:0007669"/>
    <property type="project" value="TreeGrafter"/>
</dbReference>
<dbReference type="InterPro" id="IPR045849">
    <property type="entry name" value="IP5P_plant"/>
</dbReference>
<evidence type="ECO:0000256" key="3">
    <source>
        <dbReference type="SAM" id="MobiDB-lite"/>
    </source>
</evidence>
<protein>
    <recommendedName>
        <fullName evidence="4">Inositol polyphosphate-related phosphatase domain-containing protein</fullName>
    </recommendedName>
</protein>
<feature type="compositionally biased region" description="Polar residues" evidence="3">
    <location>
        <begin position="197"/>
        <end position="208"/>
    </location>
</feature>
<dbReference type="PANTHER" id="PTHR45666">
    <property type="entry name" value="TYPE IV INOSITOL POLYPHOSPHATE 5-PHOSPHATASE 9"/>
    <property type="match status" value="1"/>
</dbReference>
<feature type="region of interest" description="Disordered" evidence="3">
    <location>
        <begin position="14"/>
        <end position="35"/>
    </location>
</feature>
<comment type="similarity">
    <text evidence="1">Belongs to the inositol polyphosphate 5-phosphatase family.</text>
</comment>
<gene>
    <name evidence="5" type="ORF">GOP47_0014302</name>
</gene>
<dbReference type="GO" id="GO:0004439">
    <property type="term" value="F:phosphatidylinositol-4,5-bisphosphate 5-phosphatase activity"/>
    <property type="evidence" value="ECO:0007669"/>
    <property type="project" value="TreeGrafter"/>
</dbReference>
<keyword evidence="2" id="KW-0378">Hydrolase</keyword>
<dbReference type="InterPro" id="IPR036691">
    <property type="entry name" value="Endo/exonu/phosph_ase_sf"/>
</dbReference>
<accession>A0A9D4ULT2</accession>
<evidence type="ECO:0000259" key="4">
    <source>
        <dbReference type="SMART" id="SM00128"/>
    </source>
</evidence>
<evidence type="ECO:0000313" key="6">
    <source>
        <dbReference type="Proteomes" id="UP000886520"/>
    </source>
</evidence>
<reference evidence="5" key="1">
    <citation type="submission" date="2021-01" db="EMBL/GenBank/DDBJ databases">
        <title>Adiantum capillus-veneris genome.</title>
        <authorList>
            <person name="Fang Y."/>
            <person name="Liao Q."/>
        </authorList>
    </citation>
    <scope>NUCLEOTIDE SEQUENCE</scope>
    <source>
        <strain evidence="5">H3</strain>
        <tissue evidence="5">Leaf</tissue>
    </source>
</reference>
<name>A0A9D4ULT2_ADICA</name>
<feature type="domain" description="Inositol polyphosphate-related phosphatase" evidence="4">
    <location>
        <begin position="85"/>
        <end position="497"/>
    </location>
</feature>
<dbReference type="PANTHER" id="PTHR45666:SF15">
    <property type="entry name" value="TYPE I INOSITOL POLYPHOSPHATE 5-PHOSPHATASE 8"/>
    <property type="match status" value="1"/>
</dbReference>
<feature type="region of interest" description="Disordered" evidence="3">
    <location>
        <begin position="192"/>
        <end position="217"/>
    </location>
</feature>
<dbReference type="Pfam" id="PF22669">
    <property type="entry name" value="Exo_endo_phos2"/>
    <property type="match status" value="2"/>
</dbReference>
<dbReference type="GO" id="GO:0004445">
    <property type="term" value="F:inositol-polyphosphate 5-phosphatase activity"/>
    <property type="evidence" value="ECO:0007669"/>
    <property type="project" value="InterPro"/>
</dbReference>
<dbReference type="Gene3D" id="3.60.10.10">
    <property type="entry name" value="Endonuclease/exonuclease/phosphatase"/>
    <property type="match status" value="1"/>
</dbReference>
<dbReference type="GO" id="GO:0046856">
    <property type="term" value="P:phosphatidylinositol dephosphorylation"/>
    <property type="evidence" value="ECO:0007669"/>
    <property type="project" value="InterPro"/>
</dbReference>
<dbReference type="EMBL" id="JABFUD020000014">
    <property type="protein sequence ID" value="KAI5069959.1"/>
    <property type="molecule type" value="Genomic_DNA"/>
</dbReference>